<sequence length="125" mass="13629">MGPQPFNCAHTGPGLSLRSPPRSPPEESAAQINTWSETVVVFQKYQIGWVCAPSAFSKSSVVFSSSPELKISQRRSTSEAKLKTGRLTRIFITLLGLEKLSNSLIPKLRTKTAPAQPTLLEASEM</sequence>
<organism evidence="2 3">
    <name type="scientific">Elysia crispata</name>
    <name type="common">lettuce slug</name>
    <dbReference type="NCBI Taxonomy" id="231223"/>
    <lineage>
        <taxon>Eukaryota</taxon>
        <taxon>Metazoa</taxon>
        <taxon>Spiralia</taxon>
        <taxon>Lophotrochozoa</taxon>
        <taxon>Mollusca</taxon>
        <taxon>Gastropoda</taxon>
        <taxon>Heterobranchia</taxon>
        <taxon>Euthyneura</taxon>
        <taxon>Panpulmonata</taxon>
        <taxon>Sacoglossa</taxon>
        <taxon>Placobranchoidea</taxon>
        <taxon>Plakobranchidae</taxon>
        <taxon>Elysia</taxon>
    </lineage>
</organism>
<dbReference type="EMBL" id="JAWDGP010000503">
    <property type="protein sequence ID" value="KAK3800045.1"/>
    <property type="molecule type" value="Genomic_DNA"/>
</dbReference>
<protein>
    <submittedName>
        <fullName evidence="2">Uncharacterized protein</fullName>
    </submittedName>
</protein>
<comment type="caution">
    <text evidence="2">The sequence shown here is derived from an EMBL/GenBank/DDBJ whole genome shotgun (WGS) entry which is preliminary data.</text>
</comment>
<name>A0AAE1B5N5_9GAST</name>
<gene>
    <name evidence="2" type="ORF">RRG08_029767</name>
</gene>
<dbReference type="Proteomes" id="UP001283361">
    <property type="component" value="Unassembled WGS sequence"/>
</dbReference>
<feature type="region of interest" description="Disordered" evidence="1">
    <location>
        <begin position="1"/>
        <end position="30"/>
    </location>
</feature>
<evidence type="ECO:0000313" key="2">
    <source>
        <dbReference type="EMBL" id="KAK3800045.1"/>
    </source>
</evidence>
<reference evidence="2" key="1">
    <citation type="journal article" date="2023" name="G3 (Bethesda)">
        <title>A reference genome for the long-term kleptoplast-retaining sea slug Elysia crispata morphotype clarki.</title>
        <authorList>
            <person name="Eastman K.E."/>
            <person name="Pendleton A.L."/>
            <person name="Shaikh M.A."/>
            <person name="Suttiyut T."/>
            <person name="Ogas R."/>
            <person name="Tomko P."/>
            <person name="Gavelis G."/>
            <person name="Widhalm J.R."/>
            <person name="Wisecaver J.H."/>
        </authorList>
    </citation>
    <scope>NUCLEOTIDE SEQUENCE</scope>
    <source>
        <strain evidence="2">ECLA1</strain>
    </source>
</reference>
<evidence type="ECO:0000256" key="1">
    <source>
        <dbReference type="SAM" id="MobiDB-lite"/>
    </source>
</evidence>
<accession>A0AAE1B5N5</accession>
<dbReference type="AlphaFoldDB" id="A0AAE1B5N5"/>
<evidence type="ECO:0000313" key="3">
    <source>
        <dbReference type="Proteomes" id="UP001283361"/>
    </source>
</evidence>
<proteinExistence type="predicted"/>
<keyword evidence="3" id="KW-1185">Reference proteome</keyword>